<name>A0A2K2B8N4_POPTR</name>
<sequence>MTIDLSTISFCLQLIVDCSKQMGSHVRNKILKCVKHIPIGLSPKLYCLYFSHISYMNLSHQFVLLPITILLMFE</sequence>
<dbReference type="Proteomes" id="UP000006729">
    <property type="component" value="Chromosome 3"/>
</dbReference>
<dbReference type="EMBL" id="CM009292">
    <property type="protein sequence ID" value="PNT46146.1"/>
    <property type="molecule type" value="Genomic_DNA"/>
</dbReference>
<accession>A0A2K2B8N4</accession>
<keyword evidence="2" id="KW-1185">Reference proteome</keyword>
<proteinExistence type="predicted"/>
<dbReference type="InParanoid" id="A0A2K2B8N4"/>
<evidence type="ECO:0000313" key="2">
    <source>
        <dbReference type="Proteomes" id="UP000006729"/>
    </source>
</evidence>
<dbReference type="AlphaFoldDB" id="A0A2K2B8N4"/>
<evidence type="ECO:0000313" key="1">
    <source>
        <dbReference type="EMBL" id="PNT46146.1"/>
    </source>
</evidence>
<organism evidence="1 2">
    <name type="scientific">Populus trichocarpa</name>
    <name type="common">Western balsam poplar</name>
    <name type="synonym">Populus balsamifera subsp. trichocarpa</name>
    <dbReference type="NCBI Taxonomy" id="3694"/>
    <lineage>
        <taxon>Eukaryota</taxon>
        <taxon>Viridiplantae</taxon>
        <taxon>Streptophyta</taxon>
        <taxon>Embryophyta</taxon>
        <taxon>Tracheophyta</taxon>
        <taxon>Spermatophyta</taxon>
        <taxon>Magnoliopsida</taxon>
        <taxon>eudicotyledons</taxon>
        <taxon>Gunneridae</taxon>
        <taxon>Pentapetalae</taxon>
        <taxon>rosids</taxon>
        <taxon>fabids</taxon>
        <taxon>Malpighiales</taxon>
        <taxon>Salicaceae</taxon>
        <taxon>Saliceae</taxon>
        <taxon>Populus</taxon>
    </lineage>
</organism>
<protein>
    <submittedName>
        <fullName evidence="1">Uncharacterized protein</fullName>
    </submittedName>
</protein>
<reference evidence="1 2" key="1">
    <citation type="journal article" date="2006" name="Science">
        <title>The genome of black cottonwood, Populus trichocarpa (Torr. &amp; Gray).</title>
        <authorList>
            <person name="Tuskan G.A."/>
            <person name="Difazio S."/>
            <person name="Jansson S."/>
            <person name="Bohlmann J."/>
            <person name="Grigoriev I."/>
            <person name="Hellsten U."/>
            <person name="Putnam N."/>
            <person name="Ralph S."/>
            <person name="Rombauts S."/>
            <person name="Salamov A."/>
            <person name="Schein J."/>
            <person name="Sterck L."/>
            <person name="Aerts A."/>
            <person name="Bhalerao R.R."/>
            <person name="Bhalerao R.P."/>
            <person name="Blaudez D."/>
            <person name="Boerjan W."/>
            <person name="Brun A."/>
            <person name="Brunner A."/>
            <person name="Busov V."/>
            <person name="Campbell M."/>
            <person name="Carlson J."/>
            <person name="Chalot M."/>
            <person name="Chapman J."/>
            <person name="Chen G.L."/>
            <person name="Cooper D."/>
            <person name="Coutinho P.M."/>
            <person name="Couturier J."/>
            <person name="Covert S."/>
            <person name="Cronk Q."/>
            <person name="Cunningham R."/>
            <person name="Davis J."/>
            <person name="Degroeve S."/>
            <person name="Dejardin A."/>
            <person name="Depamphilis C."/>
            <person name="Detter J."/>
            <person name="Dirks B."/>
            <person name="Dubchak I."/>
            <person name="Duplessis S."/>
            <person name="Ehlting J."/>
            <person name="Ellis B."/>
            <person name="Gendler K."/>
            <person name="Goodstein D."/>
            <person name="Gribskov M."/>
            <person name="Grimwood J."/>
            <person name="Groover A."/>
            <person name="Gunter L."/>
            <person name="Hamberger B."/>
            <person name="Heinze B."/>
            <person name="Helariutta Y."/>
            <person name="Henrissat B."/>
            <person name="Holligan D."/>
            <person name="Holt R."/>
            <person name="Huang W."/>
            <person name="Islam-Faridi N."/>
            <person name="Jones S."/>
            <person name="Jones-Rhoades M."/>
            <person name="Jorgensen R."/>
            <person name="Joshi C."/>
            <person name="Kangasjarvi J."/>
            <person name="Karlsson J."/>
            <person name="Kelleher C."/>
            <person name="Kirkpatrick R."/>
            <person name="Kirst M."/>
            <person name="Kohler A."/>
            <person name="Kalluri U."/>
            <person name="Larimer F."/>
            <person name="Leebens-Mack J."/>
            <person name="Leple J.C."/>
            <person name="Locascio P."/>
            <person name="Lou Y."/>
            <person name="Lucas S."/>
            <person name="Martin F."/>
            <person name="Montanini B."/>
            <person name="Napoli C."/>
            <person name="Nelson D.R."/>
            <person name="Nelson C."/>
            <person name="Nieminen K."/>
            <person name="Nilsson O."/>
            <person name="Pereda V."/>
            <person name="Peter G."/>
            <person name="Philippe R."/>
            <person name="Pilate G."/>
            <person name="Poliakov A."/>
            <person name="Razumovskaya J."/>
            <person name="Richardson P."/>
            <person name="Rinaldi C."/>
            <person name="Ritland K."/>
            <person name="Rouze P."/>
            <person name="Ryaboy D."/>
            <person name="Schmutz J."/>
            <person name="Schrader J."/>
            <person name="Segerman B."/>
            <person name="Shin H."/>
            <person name="Siddiqui A."/>
            <person name="Sterky F."/>
            <person name="Terry A."/>
            <person name="Tsai C.J."/>
            <person name="Uberbacher E."/>
            <person name="Unneberg P."/>
            <person name="Vahala J."/>
            <person name="Wall K."/>
            <person name="Wessler S."/>
            <person name="Yang G."/>
            <person name="Yin T."/>
            <person name="Douglas C."/>
            <person name="Marra M."/>
            <person name="Sandberg G."/>
            <person name="Van de Peer Y."/>
            <person name="Rokhsar D."/>
        </authorList>
    </citation>
    <scope>NUCLEOTIDE SEQUENCE [LARGE SCALE GENOMIC DNA]</scope>
    <source>
        <strain evidence="2">cv. Nisqually</strain>
    </source>
</reference>
<gene>
    <name evidence="1" type="ORF">POPTR_003G174700</name>
</gene>